<dbReference type="NCBIfam" id="NF009622">
    <property type="entry name" value="PRK13128.1"/>
    <property type="match status" value="1"/>
</dbReference>
<dbReference type="Gene3D" id="3.40.710.10">
    <property type="entry name" value="DD-peptidase/beta-lactamase superfamily"/>
    <property type="match status" value="1"/>
</dbReference>
<evidence type="ECO:0000313" key="5">
    <source>
        <dbReference type="EMBL" id="KAH8692849.1"/>
    </source>
</evidence>
<evidence type="ECO:0000256" key="1">
    <source>
        <dbReference type="ARBA" id="ARBA00022438"/>
    </source>
</evidence>
<keyword evidence="1" id="KW-0378">Hydrolase</keyword>
<proteinExistence type="inferred from homology"/>
<gene>
    <name evidence="5" type="ORF">BGW36DRAFT_385254</name>
</gene>
<feature type="domain" description="Beta-lactamase-related" evidence="3">
    <location>
        <begin position="12"/>
        <end position="340"/>
    </location>
</feature>
<dbReference type="GeneID" id="70247181"/>
<dbReference type="GO" id="GO:0004177">
    <property type="term" value="F:aminopeptidase activity"/>
    <property type="evidence" value="ECO:0007669"/>
    <property type="project" value="UniProtKB-KW"/>
</dbReference>
<evidence type="ECO:0000313" key="6">
    <source>
        <dbReference type="Proteomes" id="UP001201262"/>
    </source>
</evidence>
<evidence type="ECO:0000259" key="3">
    <source>
        <dbReference type="Pfam" id="PF00144"/>
    </source>
</evidence>
<organism evidence="5 6">
    <name type="scientific">Talaromyces proteolyticus</name>
    <dbReference type="NCBI Taxonomy" id="1131652"/>
    <lineage>
        <taxon>Eukaryota</taxon>
        <taxon>Fungi</taxon>
        <taxon>Dikarya</taxon>
        <taxon>Ascomycota</taxon>
        <taxon>Pezizomycotina</taxon>
        <taxon>Eurotiomycetes</taxon>
        <taxon>Eurotiomycetidae</taxon>
        <taxon>Eurotiales</taxon>
        <taxon>Trichocomaceae</taxon>
        <taxon>Talaromyces</taxon>
        <taxon>Talaromyces sect. Bacilispori</taxon>
    </lineage>
</organism>
<dbReference type="PANTHER" id="PTHR46825:SF9">
    <property type="entry name" value="BETA-LACTAMASE-RELATED DOMAIN-CONTAINING PROTEIN"/>
    <property type="match status" value="1"/>
</dbReference>
<evidence type="ECO:0000256" key="2">
    <source>
        <dbReference type="ARBA" id="ARBA00038215"/>
    </source>
</evidence>
<dbReference type="InterPro" id="IPR012338">
    <property type="entry name" value="Beta-lactam/transpept-like"/>
</dbReference>
<dbReference type="InterPro" id="IPR050491">
    <property type="entry name" value="AmpC-like"/>
</dbReference>
<evidence type="ECO:0000259" key="4">
    <source>
        <dbReference type="Pfam" id="PF07930"/>
    </source>
</evidence>
<name>A0AAD4PV06_9EURO</name>
<reference evidence="5" key="1">
    <citation type="submission" date="2021-12" db="EMBL/GenBank/DDBJ databases">
        <title>Convergent genome expansion in fungi linked to evolution of root-endophyte symbiosis.</title>
        <authorList>
            <consortium name="DOE Joint Genome Institute"/>
            <person name="Ke Y.-H."/>
            <person name="Bonito G."/>
            <person name="Liao H.-L."/>
            <person name="Looney B."/>
            <person name="Rojas-Flechas A."/>
            <person name="Nash J."/>
            <person name="Hameed K."/>
            <person name="Schadt C."/>
            <person name="Martin F."/>
            <person name="Crous P.W."/>
            <person name="Miettinen O."/>
            <person name="Magnuson J.K."/>
            <person name="Labbe J."/>
            <person name="Jacobson D."/>
            <person name="Doktycz M.J."/>
            <person name="Veneault-Fourrey C."/>
            <person name="Kuo A."/>
            <person name="Mondo S."/>
            <person name="Calhoun S."/>
            <person name="Riley R."/>
            <person name="Ohm R."/>
            <person name="LaButti K."/>
            <person name="Andreopoulos B."/>
            <person name="Pangilinan J."/>
            <person name="Nolan M."/>
            <person name="Tritt A."/>
            <person name="Clum A."/>
            <person name="Lipzen A."/>
            <person name="Daum C."/>
            <person name="Barry K."/>
            <person name="Grigoriev I.V."/>
            <person name="Vilgalys R."/>
        </authorList>
    </citation>
    <scope>NUCLEOTIDE SEQUENCE</scope>
    <source>
        <strain evidence="5">PMI_201</strain>
    </source>
</reference>
<dbReference type="SUPFAM" id="SSF50886">
    <property type="entry name" value="D-aminopeptidase, middle and C-terminal domains"/>
    <property type="match status" value="2"/>
</dbReference>
<comment type="similarity">
    <text evidence="2">Belongs to the peptidase S12 family.</text>
</comment>
<dbReference type="Pfam" id="PF07930">
    <property type="entry name" value="DAP_B"/>
    <property type="match status" value="1"/>
</dbReference>
<protein>
    <submittedName>
        <fullName evidence="5">Beta-lactamase/transpeptidase-like protein</fullName>
    </submittedName>
</protein>
<dbReference type="InterPro" id="IPR027279">
    <property type="entry name" value="D_amino_pept/lipop_sf"/>
</dbReference>
<comment type="caution">
    <text evidence="5">The sequence shown here is derived from an EMBL/GenBank/DDBJ whole genome shotgun (WGS) entry which is preliminary data.</text>
</comment>
<dbReference type="AlphaFoldDB" id="A0AAD4PV06"/>
<feature type="domain" description="D-aminopeptidase" evidence="4">
    <location>
        <begin position="353"/>
        <end position="533"/>
    </location>
</feature>
<dbReference type="Proteomes" id="UP001201262">
    <property type="component" value="Unassembled WGS sequence"/>
</dbReference>
<sequence>MASQETVQKVLDDIPLRYRGPGGAIAIIKDGELIGQRVWGYADVDQRVHLTPEMQMPICSITKQFVCALLLDLKRNPTPKMAAKGDIDAQFEEKFRELLRPELTNDSGLTIDHLCDMQSGLRDYWAMTALWGTKPEDEFLVERDCPPMLERTKSFHFKPGTEFSYCNVNFHILARLIERVTGESLGKLLAERILRPAGMETAFLCPDNAKLPPPCLGYEGTEQTGYFPAVNRMEWSGDAGLAASLTDMIAWEKHLHSLYADPQSWYHQVCQPITYADGTHAPYRYGLSHIYLNGVDTLGHAGALRGYRSHRRHALQDGLSVVILFNHEPDVMSATEDVMRTLLHKPKLEYLPVEPSSAWVGSFLDQETQLSITVSKGPAKGELVIAYAGGPETIKLTDPSHGDAPGMSASVDGDVLHIHRIRDNRKLEARRLVPRDSSFKDNSLQGDYKCTEIESVFHCWGDAGMLYGEFDGYLGQGTATSMKYLGDDVWILTCPRGLDAPAPGDWTVVFHRDESDCIIGFKIGCWLARGLDFVKFSTKI</sequence>
<dbReference type="RefSeq" id="XP_046068722.1">
    <property type="nucleotide sequence ID" value="XM_046216894.1"/>
</dbReference>
<dbReference type="Pfam" id="PF00144">
    <property type="entry name" value="Beta-lactamase"/>
    <property type="match status" value="1"/>
</dbReference>
<dbReference type="InterPro" id="IPR001466">
    <property type="entry name" value="Beta-lactam-related"/>
</dbReference>
<dbReference type="Gene3D" id="2.40.128.50">
    <property type="match status" value="2"/>
</dbReference>
<dbReference type="EMBL" id="JAJTJA010000010">
    <property type="protein sequence ID" value="KAH8692849.1"/>
    <property type="molecule type" value="Genomic_DNA"/>
</dbReference>
<dbReference type="InterPro" id="IPR012856">
    <property type="entry name" value="DAP_B_dom"/>
</dbReference>
<keyword evidence="1" id="KW-0645">Protease</keyword>
<keyword evidence="6" id="KW-1185">Reference proteome</keyword>
<dbReference type="PANTHER" id="PTHR46825">
    <property type="entry name" value="D-ALANYL-D-ALANINE-CARBOXYPEPTIDASE/ENDOPEPTIDASE AMPH"/>
    <property type="match status" value="1"/>
</dbReference>
<keyword evidence="1" id="KW-0031">Aminopeptidase</keyword>
<dbReference type="SUPFAM" id="SSF56601">
    <property type="entry name" value="beta-lactamase/transpeptidase-like"/>
    <property type="match status" value="1"/>
</dbReference>
<accession>A0AAD4PV06</accession>